<dbReference type="PROSITE" id="PS51318">
    <property type="entry name" value="TAT"/>
    <property type="match status" value="1"/>
</dbReference>
<dbReference type="Gene3D" id="2.60.40.650">
    <property type="match status" value="1"/>
</dbReference>
<dbReference type="SUPFAM" id="SSF81296">
    <property type="entry name" value="E set domains"/>
    <property type="match status" value="1"/>
</dbReference>
<protein>
    <submittedName>
        <fullName evidence="7">Sulfite dehydrogenase</fullName>
    </submittedName>
</protein>
<gene>
    <name evidence="7" type="ORF">GCM10007875_18370</name>
</gene>
<evidence type="ECO:0000256" key="3">
    <source>
        <dbReference type="ARBA" id="ARBA00022723"/>
    </source>
</evidence>
<comment type="caution">
    <text evidence="7">The sequence shown here is derived from an EMBL/GenBank/DDBJ whole genome shotgun (WGS) entry which is preliminary data.</text>
</comment>
<evidence type="ECO:0000259" key="5">
    <source>
        <dbReference type="Pfam" id="PF00174"/>
    </source>
</evidence>
<keyword evidence="4" id="KW-0560">Oxidoreductase</keyword>
<dbReference type="InterPro" id="IPR000572">
    <property type="entry name" value="OxRdtase_Mopterin-bd_dom"/>
</dbReference>
<evidence type="ECO:0000256" key="2">
    <source>
        <dbReference type="ARBA" id="ARBA00022505"/>
    </source>
</evidence>
<dbReference type="Pfam" id="PF00174">
    <property type="entry name" value="Oxidored_molyb"/>
    <property type="match status" value="1"/>
</dbReference>
<dbReference type="InterPro" id="IPR014756">
    <property type="entry name" value="Ig_E-set"/>
</dbReference>
<dbReference type="InterPro" id="IPR008335">
    <property type="entry name" value="Mopterin_OxRdtase_euk"/>
</dbReference>
<feature type="domain" description="Moybdenum cofactor oxidoreductase dimerisation" evidence="6">
    <location>
        <begin position="282"/>
        <end position="382"/>
    </location>
</feature>
<dbReference type="NCBIfam" id="TIGR04555">
    <property type="entry name" value="sulfite_DH_soxC"/>
    <property type="match status" value="1"/>
</dbReference>
<dbReference type="InterPro" id="IPR030835">
    <property type="entry name" value="Sulfite_DH_SoxC"/>
</dbReference>
<accession>A0ABQ5YW85</accession>
<evidence type="ECO:0000256" key="1">
    <source>
        <dbReference type="ARBA" id="ARBA00001924"/>
    </source>
</evidence>
<reference evidence="8" key="1">
    <citation type="journal article" date="2019" name="Int. J. Syst. Evol. Microbiol.">
        <title>The Global Catalogue of Microorganisms (GCM) 10K type strain sequencing project: providing services to taxonomists for standard genome sequencing and annotation.</title>
        <authorList>
            <consortium name="The Broad Institute Genomics Platform"/>
            <consortium name="The Broad Institute Genome Sequencing Center for Infectious Disease"/>
            <person name="Wu L."/>
            <person name="Ma J."/>
        </authorList>
    </citation>
    <scope>NUCLEOTIDE SEQUENCE [LARGE SCALE GENOMIC DNA]</scope>
    <source>
        <strain evidence="8">NBRC 105857</strain>
    </source>
</reference>
<dbReference type="SUPFAM" id="SSF56524">
    <property type="entry name" value="Oxidoreductase molybdopterin-binding domain"/>
    <property type="match status" value="1"/>
</dbReference>
<keyword evidence="2" id="KW-0500">Molybdenum</keyword>
<keyword evidence="3" id="KW-0479">Metal-binding</keyword>
<dbReference type="PRINTS" id="PR00407">
    <property type="entry name" value="EUMOPTERIN"/>
</dbReference>
<organism evidence="7 8">
    <name type="scientific">Limnobacter litoralis</name>
    <dbReference type="NCBI Taxonomy" id="481366"/>
    <lineage>
        <taxon>Bacteria</taxon>
        <taxon>Pseudomonadati</taxon>
        <taxon>Pseudomonadota</taxon>
        <taxon>Betaproteobacteria</taxon>
        <taxon>Burkholderiales</taxon>
        <taxon>Burkholderiaceae</taxon>
        <taxon>Limnobacter</taxon>
    </lineage>
</organism>
<comment type="cofactor">
    <cofactor evidence="1">
        <name>Mo-molybdopterin</name>
        <dbReference type="ChEBI" id="CHEBI:71302"/>
    </cofactor>
</comment>
<evidence type="ECO:0000256" key="4">
    <source>
        <dbReference type="ARBA" id="ARBA00023002"/>
    </source>
</evidence>
<dbReference type="RefSeq" id="WP_284281407.1">
    <property type="nucleotide sequence ID" value="NZ_BSOJ01000018.1"/>
</dbReference>
<evidence type="ECO:0000313" key="7">
    <source>
        <dbReference type="EMBL" id="GLR26747.1"/>
    </source>
</evidence>
<dbReference type="PANTHER" id="PTHR19372">
    <property type="entry name" value="SULFITE REDUCTASE"/>
    <property type="match status" value="1"/>
</dbReference>
<evidence type="ECO:0000259" key="6">
    <source>
        <dbReference type="Pfam" id="PF03404"/>
    </source>
</evidence>
<dbReference type="Proteomes" id="UP001156664">
    <property type="component" value="Unassembled WGS sequence"/>
</dbReference>
<feature type="domain" description="Oxidoreductase molybdopterin-binding" evidence="5">
    <location>
        <begin position="99"/>
        <end position="262"/>
    </location>
</feature>
<dbReference type="InterPro" id="IPR036374">
    <property type="entry name" value="OxRdtase_Mopterin-bd_sf"/>
</dbReference>
<evidence type="ECO:0000313" key="8">
    <source>
        <dbReference type="Proteomes" id="UP001156664"/>
    </source>
</evidence>
<dbReference type="InterPro" id="IPR006311">
    <property type="entry name" value="TAT_signal"/>
</dbReference>
<dbReference type="InterPro" id="IPR005066">
    <property type="entry name" value="MoCF_OxRdtse_dimer"/>
</dbReference>
<proteinExistence type="predicted"/>
<keyword evidence="8" id="KW-1185">Reference proteome</keyword>
<dbReference type="Gene3D" id="3.90.420.10">
    <property type="entry name" value="Oxidoreductase, molybdopterin-binding domain"/>
    <property type="match status" value="1"/>
</dbReference>
<dbReference type="PANTHER" id="PTHR19372:SF7">
    <property type="entry name" value="SULFITE OXIDASE, MITOCHONDRIAL"/>
    <property type="match status" value="1"/>
</dbReference>
<sequence length="412" mass="44993">MAAISKRRAFLRAGLQAGVAASAGKVLPASATETNNPKWMNGPGQPFAAYGQPAPQESHVIRRVGLNYRGIDDNGAAWCPLEQLQGSITPNGLHFVRNHVGTPAIQPEQHRLYIHGEVQRPLQFSVSNLLRYPQVSRQLFIECGGNSSAGWSEYPVQRTAGLTHGLVSASEWTGVPVRLLLEEAGVQASAQWVVATGNDSGAFDMSIPLEKIMDDCIIALYQNGERLRPENGYPMRLLVPGWKGVLSVKWLGGLQLSSQPAMSRNETAHYTEILPNGLSRQFTTTMAVKSLITSPSHGMTLAGPGVKEITGLAWSGHGKIARVEVSTDGGQSWADAELCEPPRPMALTRFRTSWKWDGEDHILQSRATDERGHVQPTRQALVAERGDKGFYHYNAIVSWEVNSFGLVSHVYV</sequence>
<dbReference type="EMBL" id="BSOJ01000018">
    <property type="protein sequence ID" value="GLR26747.1"/>
    <property type="molecule type" value="Genomic_DNA"/>
</dbReference>
<name>A0ABQ5YW85_9BURK</name>
<dbReference type="Pfam" id="PF03404">
    <property type="entry name" value="Mo-co_dimer"/>
    <property type="match status" value="1"/>
</dbReference>